<keyword evidence="4" id="KW-1185">Reference proteome</keyword>
<dbReference type="PANTHER" id="PTHR13833:SF71">
    <property type="entry name" value="NHL DOMAIN-CONTAINING PROTEIN"/>
    <property type="match status" value="1"/>
</dbReference>
<dbReference type="InterPro" id="IPR011042">
    <property type="entry name" value="6-blade_b-propeller_TolB-like"/>
</dbReference>
<dbReference type="InterPro" id="IPR014756">
    <property type="entry name" value="Ig_E-set"/>
</dbReference>
<dbReference type="EMBL" id="FQVD01000002">
    <property type="protein sequence ID" value="SHE45547.1"/>
    <property type="molecule type" value="Genomic_DNA"/>
</dbReference>
<dbReference type="InterPro" id="IPR013783">
    <property type="entry name" value="Ig-like_fold"/>
</dbReference>
<dbReference type="Pfam" id="PF01833">
    <property type="entry name" value="TIG"/>
    <property type="match status" value="1"/>
</dbReference>
<proteinExistence type="predicted"/>
<dbReference type="AlphaFoldDB" id="A0A1M4TMP3"/>
<dbReference type="Gene3D" id="2.120.10.30">
    <property type="entry name" value="TolB, C-terminal domain"/>
    <property type="match status" value="1"/>
</dbReference>
<dbReference type="SUPFAM" id="SSF101898">
    <property type="entry name" value="NHL repeat"/>
    <property type="match status" value="1"/>
</dbReference>
<name>A0A1M4TMP3_9BACE</name>
<dbReference type="CDD" id="cd00603">
    <property type="entry name" value="IPT_PCSR"/>
    <property type="match status" value="1"/>
</dbReference>
<sequence length="461" mass="51166">MKFNRKTSLRLGISIPLFLIVALSIISGCNNSDLPPIISSAQSTPPDFSKPIILESFSPDSGGVGTQLVLKGQNFGTDSNYLYVTVNDKKAKIVGVKNDYIYAVVPARADTGYVRLYVGQGDNVEEYALDKPFRYKFKRNVTTLAGKDQENGRIDGDYGEARLQRPWFLLADKDDAMYFVDEGRGTDKNGALRRAREDLIETLVQCSAGPFQSPTCLAFSQNEDTLYITNKSSHEVTTDVNILYCTRAGGFVDTKPFVYMKGAKTQGIAVNPKTGEVFFDSQTDGYIYRYTGTGKTATQEDTPYEQLFRISGSSNVEMRMLFSQDGSTLYVVIRNRHCIYKINYDTETRTFGVPEMFAGLWGESGYANGVGTGARFNWPGQPALDEDGNLYVPDKSNHCIRKITPQGEVSLYAGKGTEAGYKDGTPDRARFRDPEAVVFLSDGAMYVADRNNHCIRRVVVE</sequence>
<dbReference type="Proteomes" id="UP000184436">
    <property type="component" value="Unassembled WGS sequence"/>
</dbReference>
<organism evidence="3 4">
    <name type="scientific">Bacteroides faecichinchillae</name>
    <dbReference type="NCBI Taxonomy" id="871325"/>
    <lineage>
        <taxon>Bacteria</taxon>
        <taxon>Pseudomonadati</taxon>
        <taxon>Bacteroidota</taxon>
        <taxon>Bacteroidia</taxon>
        <taxon>Bacteroidales</taxon>
        <taxon>Bacteroidaceae</taxon>
        <taxon>Bacteroides</taxon>
    </lineage>
</organism>
<dbReference type="RefSeq" id="WP_073349112.1">
    <property type="nucleotide sequence ID" value="NZ_FQVD01000002.1"/>
</dbReference>
<dbReference type="PANTHER" id="PTHR13833">
    <property type="match status" value="1"/>
</dbReference>
<dbReference type="SUPFAM" id="SSF81296">
    <property type="entry name" value="E set domains"/>
    <property type="match status" value="1"/>
</dbReference>
<feature type="domain" description="IPT/TIG" evidence="2">
    <location>
        <begin position="54"/>
        <end position="122"/>
    </location>
</feature>
<evidence type="ECO:0000256" key="1">
    <source>
        <dbReference type="ARBA" id="ARBA00022737"/>
    </source>
</evidence>
<dbReference type="InterPro" id="IPR001258">
    <property type="entry name" value="NHL_repeat"/>
</dbReference>
<dbReference type="OrthoDB" id="791543at2"/>
<evidence type="ECO:0000259" key="2">
    <source>
        <dbReference type="Pfam" id="PF01833"/>
    </source>
</evidence>
<keyword evidence="1" id="KW-0677">Repeat</keyword>
<dbReference type="InterPro" id="IPR002909">
    <property type="entry name" value="IPT_dom"/>
</dbReference>
<dbReference type="Pfam" id="PF01436">
    <property type="entry name" value="NHL"/>
    <property type="match status" value="1"/>
</dbReference>
<evidence type="ECO:0000313" key="3">
    <source>
        <dbReference type="EMBL" id="SHE45547.1"/>
    </source>
</evidence>
<dbReference type="Gene3D" id="2.60.40.10">
    <property type="entry name" value="Immunoglobulins"/>
    <property type="match status" value="1"/>
</dbReference>
<reference evidence="3 4" key="1">
    <citation type="submission" date="2016-11" db="EMBL/GenBank/DDBJ databases">
        <authorList>
            <person name="Jaros S."/>
            <person name="Januszkiewicz K."/>
            <person name="Wedrychowicz H."/>
        </authorList>
    </citation>
    <scope>NUCLEOTIDE SEQUENCE [LARGE SCALE GENOMIC DNA]</scope>
    <source>
        <strain evidence="3 4">DSM 26883</strain>
    </source>
</reference>
<dbReference type="STRING" id="871325.SAMN05444349_102173"/>
<dbReference type="PROSITE" id="PS51257">
    <property type="entry name" value="PROKAR_LIPOPROTEIN"/>
    <property type="match status" value="1"/>
</dbReference>
<accession>A0A1M4TMP3</accession>
<protein>
    <submittedName>
        <fullName evidence="3">NHL repeat-containing protein</fullName>
    </submittedName>
</protein>
<gene>
    <name evidence="3" type="ORF">SAMN05444349_102173</name>
</gene>
<evidence type="ECO:0000313" key="4">
    <source>
        <dbReference type="Proteomes" id="UP000184436"/>
    </source>
</evidence>